<dbReference type="Proteomes" id="UP001150062">
    <property type="component" value="Unassembled WGS sequence"/>
</dbReference>
<accession>A0ABQ8YU94</accession>
<keyword evidence="3" id="KW-1185">Reference proteome</keyword>
<evidence type="ECO:0000313" key="3">
    <source>
        <dbReference type="Proteomes" id="UP001150062"/>
    </source>
</evidence>
<comment type="caution">
    <text evidence="2">The sequence shown here is derived from an EMBL/GenBank/DDBJ whole genome shotgun (WGS) entry which is preliminary data.</text>
</comment>
<organism evidence="2 3">
    <name type="scientific">Anaeramoeba flamelloides</name>
    <dbReference type="NCBI Taxonomy" id="1746091"/>
    <lineage>
        <taxon>Eukaryota</taxon>
        <taxon>Metamonada</taxon>
        <taxon>Anaeramoebidae</taxon>
        <taxon>Anaeramoeba</taxon>
    </lineage>
</organism>
<protein>
    <submittedName>
        <fullName evidence="2">Uncharacterized protein</fullName>
    </submittedName>
</protein>
<reference evidence="2" key="1">
    <citation type="submission" date="2022-08" db="EMBL/GenBank/DDBJ databases">
        <title>Novel sulfate-reducing endosymbionts in the free-living metamonad Anaeramoeba.</title>
        <authorList>
            <person name="Jerlstrom-Hultqvist J."/>
            <person name="Cepicka I."/>
            <person name="Gallot-Lavallee L."/>
            <person name="Salas-Leiva D."/>
            <person name="Curtis B.A."/>
            <person name="Zahonova K."/>
            <person name="Pipaliya S."/>
            <person name="Dacks J."/>
            <person name="Roger A.J."/>
        </authorList>
    </citation>
    <scope>NUCLEOTIDE SEQUENCE</scope>
    <source>
        <strain evidence="2">Schooner1</strain>
    </source>
</reference>
<feature type="region of interest" description="Disordered" evidence="1">
    <location>
        <begin position="176"/>
        <end position="195"/>
    </location>
</feature>
<feature type="region of interest" description="Disordered" evidence="1">
    <location>
        <begin position="207"/>
        <end position="270"/>
    </location>
</feature>
<name>A0ABQ8YU94_9EUKA</name>
<sequence length="496" mass="58965">MEKLENKEYFKKLQQEFQNIRRFKNRLQKLMEIIPGCVEGITIQQLEQNQISNSGNKRHSKRFFMSPEIKVKRSVIKYLSELTQLKKKSIERGLSIFFEKTYHLYNTREYSREWMIFRKEKPVIGKSKSRVEKKNKIKPRTNIKTTTKTKTTTNNNNNTKKRTKLNKQNIRKIKHKSLPTQNFSTLKRKKRVISDTQSHNDLPVFIKNKRNSSPKLQKTNSFNSLSDSFDLSSNKNLSINQNQSENESEIESVNGNENGNGNGDGDGSVNVNEEMIKIKTKRNFKYDKQIMKNKNQSSYYRHPKINKRPKSFSYYYPKYENQTTLLNQMIFPKDQSCENNFRIQGQQQSKNELQTQFKTKTENQIENEKGIIEKNDQNKFKRNLLGDNNNDNDNGNDNKKINNNNKININDLEKKKKNSKIYQRQLLKPFEPQTDLEDLYSSFHLLESDQMDEFQKRFYEITFNNSNTENHLMFDENIHWSTLGDIWKSDSNSFFY</sequence>
<feature type="compositionally biased region" description="Low complexity" evidence="1">
    <location>
        <begin position="383"/>
        <end position="404"/>
    </location>
</feature>
<dbReference type="EMBL" id="JAOAOG010000116">
    <property type="protein sequence ID" value="KAJ6248111.1"/>
    <property type="molecule type" value="Genomic_DNA"/>
</dbReference>
<evidence type="ECO:0000256" key="1">
    <source>
        <dbReference type="SAM" id="MobiDB-lite"/>
    </source>
</evidence>
<evidence type="ECO:0000313" key="2">
    <source>
        <dbReference type="EMBL" id="KAJ6248111.1"/>
    </source>
</evidence>
<feature type="compositionally biased region" description="Low complexity" evidence="1">
    <location>
        <begin position="220"/>
        <end position="257"/>
    </location>
</feature>
<gene>
    <name evidence="2" type="ORF">M0813_17768</name>
</gene>
<feature type="region of interest" description="Disordered" evidence="1">
    <location>
        <begin position="372"/>
        <end position="404"/>
    </location>
</feature>
<proteinExistence type="predicted"/>